<dbReference type="Pfam" id="PF21814">
    <property type="entry name" value="DUF6883"/>
    <property type="match status" value="1"/>
</dbReference>
<proteinExistence type="predicted"/>
<reference evidence="2 3" key="1">
    <citation type="submission" date="2016-11" db="EMBL/GenBank/DDBJ databases">
        <title>Draft Genome Sequences of Nine Cyanobacterial Strains from Diverse Habitats.</title>
        <authorList>
            <person name="Zhu T."/>
            <person name="Hou S."/>
            <person name="Lu X."/>
            <person name="Hess W.R."/>
        </authorList>
    </citation>
    <scope>NUCLEOTIDE SEQUENCE [LARGE SCALE GENOMIC DNA]</scope>
    <source>
        <strain evidence="2 3">IAM M-71</strain>
    </source>
</reference>
<sequence>MKLPPDAIIVPAKLTQYLLKLLPQDDKSKFLVQAGYTQGNWQQLEQDLREQILPLDAVFTEQTRFGDHYQIRGTLTGVNRVVLPVVTIWMSEKATGQTKFITLFPDKEV</sequence>
<evidence type="ECO:0000313" key="3">
    <source>
        <dbReference type="Proteomes" id="UP000185860"/>
    </source>
</evidence>
<accession>A0A1U7I550</accession>
<evidence type="ECO:0000259" key="1">
    <source>
        <dbReference type="Pfam" id="PF21814"/>
    </source>
</evidence>
<comment type="caution">
    <text evidence="2">The sequence shown here is derived from an EMBL/GenBank/DDBJ whole genome shotgun (WGS) entry which is preliminary data.</text>
</comment>
<dbReference type="InterPro" id="IPR049250">
    <property type="entry name" value="DUF6883"/>
</dbReference>
<name>A0A1U7I550_9CYAN</name>
<feature type="domain" description="DUF6883" evidence="1">
    <location>
        <begin position="7"/>
        <end position="106"/>
    </location>
</feature>
<dbReference type="Proteomes" id="UP000185860">
    <property type="component" value="Unassembled WGS sequence"/>
</dbReference>
<gene>
    <name evidence="2" type="ORF">NIES2119_28950</name>
</gene>
<organism evidence="2 3">
    <name type="scientific">[Phormidium ambiguum] IAM M-71</name>
    <dbReference type="NCBI Taxonomy" id="454136"/>
    <lineage>
        <taxon>Bacteria</taxon>
        <taxon>Bacillati</taxon>
        <taxon>Cyanobacteriota</taxon>
        <taxon>Cyanophyceae</taxon>
        <taxon>Oscillatoriophycideae</taxon>
        <taxon>Aerosakkonematales</taxon>
        <taxon>Aerosakkonemataceae</taxon>
        <taxon>Floridanema</taxon>
    </lineage>
</organism>
<dbReference type="STRING" id="454136.NIES2119_28950"/>
<dbReference type="AlphaFoldDB" id="A0A1U7I550"/>
<protein>
    <recommendedName>
        <fullName evidence="1">DUF6883 domain-containing protein</fullName>
    </recommendedName>
</protein>
<dbReference type="RefSeq" id="WP_073596956.1">
    <property type="nucleotide sequence ID" value="NZ_MRCE01000051.1"/>
</dbReference>
<dbReference type="OrthoDB" id="9794742at2"/>
<dbReference type="EMBL" id="MRCE01000051">
    <property type="protein sequence ID" value="OKH31367.1"/>
    <property type="molecule type" value="Genomic_DNA"/>
</dbReference>
<evidence type="ECO:0000313" key="2">
    <source>
        <dbReference type="EMBL" id="OKH31367.1"/>
    </source>
</evidence>